<protein>
    <submittedName>
        <fullName evidence="1">Uncharacterized protein</fullName>
    </submittedName>
</protein>
<organism evidence="1 2">
    <name type="scientific">Brucella pseudogrignonensis</name>
    <dbReference type="NCBI Taxonomy" id="419475"/>
    <lineage>
        <taxon>Bacteria</taxon>
        <taxon>Pseudomonadati</taxon>
        <taxon>Pseudomonadota</taxon>
        <taxon>Alphaproteobacteria</taxon>
        <taxon>Hyphomicrobiales</taxon>
        <taxon>Brucellaceae</taxon>
        <taxon>Brucella/Ochrobactrum group</taxon>
        <taxon>Brucella</taxon>
    </lineage>
</organism>
<name>A0A256GD39_9HYPH</name>
<evidence type="ECO:0000313" key="2">
    <source>
        <dbReference type="Proteomes" id="UP000216188"/>
    </source>
</evidence>
<gene>
    <name evidence="1" type="ORF">CEV34_5678</name>
</gene>
<evidence type="ECO:0000313" key="1">
    <source>
        <dbReference type="EMBL" id="OYR24860.1"/>
    </source>
</evidence>
<proteinExistence type="predicted"/>
<dbReference type="EMBL" id="NNRM01000030">
    <property type="protein sequence ID" value="OYR24860.1"/>
    <property type="molecule type" value="Genomic_DNA"/>
</dbReference>
<keyword evidence="2" id="KW-1185">Reference proteome</keyword>
<sequence>MLFEYRFVTVFSQHEKNPFLADRNDDLVANEHIKGALNFQRMNVLSLQFVRNG</sequence>
<comment type="caution">
    <text evidence="1">The sequence shown here is derived from an EMBL/GenBank/DDBJ whole genome shotgun (WGS) entry which is preliminary data.</text>
</comment>
<accession>A0A256GD39</accession>
<dbReference type="Proteomes" id="UP000216188">
    <property type="component" value="Unassembled WGS sequence"/>
</dbReference>
<dbReference type="AlphaFoldDB" id="A0A256GD39"/>
<reference evidence="1 2" key="1">
    <citation type="submission" date="2017-07" db="EMBL/GenBank/DDBJ databases">
        <title>Phylogenetic study on the rhizospheric bacterium Ochrobactrum sp. A44.</title>
        <authorList>
            <person name="Krzyzanowska D.M."/>
            <person name="Ossowicki A."/>
            <person name="Rajewska M."/>
            <person name="Maciag T."/>
            <person name="Kaczynski Z."/>
            <person name="Czerwicka M."/>
            <person name="Jafra S."/>
        </authorList>
    </citation>
    <scope>NUCLEOTIDE SEQUENCE [LARGE SCALE GENOMIC DNA]</scope>
    <source>
        <strain evidence="1 2">CCUG 30717</strain>
    </source>
</reference>